<evidence type="ECO:0000313" key="1">
    <source>
        <dbReference type="EMBL" id="CAF9914546.1"/>
    </source>
</evidence>
<keyword evidence="2" id="KW-1185">Reference proteome</keyword>
<sequence>MPDIKRLVSECRKHFEILIPRTQTPLIVRTQTPLITRTQTPLIIRTQTPVYTNDRLKDLAKGWERPYELFKGCLVLVEPTSGFKSYIEIEGGFDRYPKTASLLEGHLQDLERMLLETVDLLGGGSRKELQKLQDSMIGSLVVLHEMVQVVCPQRDTITYKYHDHCLAAKERGLNRTFQYR</sequence>
<organism evidence="1 2">
    <name type="scientific">Heterodermia speciosa</name>
    <dbReference type="NCBI Taxonomy" id="116794"/>
    <lineage>
        <taxon>Eukaryota</taxon>
        <taxon>Fungi</taxon>
        <taxon>Dikarya</taxon>
        <taxon>Ascomycota</taxon>
        <taxon>Pezizomycotina</taxon>
        <taxon>Lecanoromycetes</taxon>
        <taxon>OSLEUM clade</taxon>
        <taxon>Lecanoromycetidae</taxon>
        <taxon>Caliciales</taxon>
        <taxon>Physciaceae</taxon>
        <taxon>Heterodermia</taxon>
    </lineage>
</organism>
<dbReference type="AlphaFoldDB" id="A0A8H3EW18"/>
<reference evidence="1" key="1">
    <citation type="submission" date="2021-03" db="EMBL/GenBank/DDBJ databases">
        <authorList>
            <person name="Tagirdzhanova G."/>
        </authorList>
    </citation>
    <scope>NUCLEOTIDE SEQUENCE</scope>
</reference>
<dbReference type="EMBL" id="CAJPDS010000014">
    <property type="protein sequence ID" value="CAF9914546.1"/>
    <property type="molecule type" value="Genomic_DNA"/>
</dbReference>
<dbReference type="Proteomes" id="UP000664521">
    <property type="component" value="Unassembled WGS sequence"/>
</dbReference>
<comment type="caution">
    <text evidence="1">The sequence shown here is derived from an EMBL/GenBank/DDBJ whole genome shotgun (WGS) entry which is preliminary data.</text>
</comment>
<proteinExistence type="predicted"/>
<name>A0A8H3EW18_9LECA</name>
<protein>
    <submittedName>
        <fullName evidence="1">Uncharacterized protein</fullName>
    </submittedName>
</protein>
<evidence type="ECO:0000313" key="2">
    <source>
        <dbReference type="Proteomes" id="UP000664521"/>
    </source>
</evidence>
<accession>A0A8H3EW18</accession>
<gene>
    <name evidence="1" type="ORF">HETSPECPRED_002009</name>
</gene>